<dbReference type="SMART" id="SM00788">
    <property type="entry name" value="Adenylsucc_synt"/>
    <property type="match status" value="1"/>
</dbReference>
<organism evidence="11 12">
    <name type="scientific">Trichoderma lentiforme</name>
    <dbReference type="NCBI Taxonomy" id="1567552"/>
    <lineage>
        <taxon>Eukaryota</taxon>
        <taxon>Fungi</taxon>
        <taxon>Dikarya</taxon>
        <taxon>Ascomycota</taxon>
        <taxon>Pezizomycotina</taxon>
        <taxon>Sordariomycetes</taxon>
        <taxon>Hypocreomycetidae</taxon>
        <taxon>Hypocreales</taxon>
        <taxon>Hypocreaceae</taxon>
        <taxon>Trichoderma</taxon>
    </lineage>
</organism>
<feature type="binding site" evidence="10">
    <location>
        <position position="87"/>
    </location>
    <ligand>
        <name>IMP</name>
        <dbReference type="ChEBI" id="CHEBI:58053"/>
        <note>ligand shared between dimeric partners</note>
    </ligand>
</feature>
<accession>A0A9P5C943</accession>
<evidence type="ECO:0000256" key="9">
    <source>
        <dbReference type="ARBA" id="ARBA00023134"/>
    </source>
</evidence>
<feature type="binding site" evidence="10">
    <location>
        <begin position="378"/>
        <end position="380"/>
    </location>
    <ligand>
        <name>GTP</name>
        <dbReference type="ChEBI" id="CHEBI:37565"/>
    </ligand>
</feature>
<evidence type="ECO:0000256" key="1">
    <source>
        <dbReference type="ARBA" id="ARBA00003779"/>
    </source>
</evidence>
<comment type="function">
    <text evidence="10">Plays an important role in the de novo pathway and in the salvage pathway of purine nucleotide biosynthesis. Catalyzes the first commited step in the biosynthesis of AMP from IMP.</text>
</comment>
<evidence type="ECO:0000256" key="3">
    <source>
        <dbReference type="ARBA" id="ARBA00022490"/>
    </source>
</evidence>
<keyword evidence="4 10" id="KW-0436">Ligase</keyword>
<protein>
    <recommendedName>
        <fullName evidence="10">Adenylosuccinate synthetase</fullName>
        <shortName evidence="10">AMPSase</shortName>
        <shortName evidence="10">AdSS</shortName>
        <ecNumber evidence="10">6.3.4.4</ecNumber>
    </recommendedName>
    <alternativeName>
        <fullName evidence="10">IMP--aspartate ligase</fullName>
    </alternativeName>
</protein>
<dbReference type="InterPro" id="IPR042110">
    <property type="entry name" value="Adenylosuccinate_synth_dom2"/>
</dbReference>
<dbReference type="AlphaFoldDB" id="A0A9P5C943"/>
<feature type="binding site" evidence="10">
    <location>
        <position position="145"/>
    </location>
    <ligand>
        <name>IMP</name>
        <dbReference type="ChEBI" id="CHEBI:58053"/>
    </ligand>
</feature>
<feature type="binding site" evidence="10">
    <location>
        <position position="160"/>
    </location>
    <ligand>
        <name>IMP</name>
        <dbReference type="ChEBI" id="CHEBI:58053"/>
    </ligand>
</feature>
<gene>
    <name evidence="11" type="ORF">CFAM422_009414</name>
</gene>
<comment type="subunit">
    <text evidence="2 10">Homodimer.</text>
</comment>
<keyword evidence="12" id="KW-1185">Reference proteome</keyword>
<dbReference type="GO" id="GO:0005525">
    <property type="term" value="F:GTP binding"/>
    <property type="evidence" value="ECO:0007669"/>
    <property type="project" value="UniProtKB-UniRule"/>
</dbReference>
<dbReference type="Gene3D" id="3.90.170.10">
    <property type="entry name" value="Adenylosuccinate Synthetase, subunit A, domain 3"/>
    <property type="match status" value="2"/>
</dbReference>
<proteinExistence type="inferred from homology"/>
<dbReference type="FunFam" id="3.90.170.10:FF:000001">
    <property type="entry name" value="Adenylosuccinate synthetase"/>
    <property type="match status" value="1"/>
</dbReference>
<dbReference type="InterPro" id="IPR001114">
    <property type="entry name" value="Adenylosuccinate_synthetase"/>
</dbReference>
<dbReference type="EC" id="6.3.4.4" evidence="10"/>
<dbReference type="PANTHER" id="PTHR11846:SF0">
    <property type="entry name" value="ADENYLOSUCCINATE SYNTHETASE"/>
    <property type="match status" value="1"/>
</dbReference>
<dbReference type="InterPro" id="IPR042109">
    <property type="entry name" value="Adenylosuccinate_synth_dom1"/>
</dbReference>
<comment type="subcellular location">
    <subcellularLocation>
        <location evidence="10">Cytoplasm</location>
    </subcellularLocation>
</comment>
<evidence type="ECO:0000256" key="4">
    <source>
        <dbReference type="ARBA" id="ARBA00022598"/>
    </source>
</evidence>
<comment type="pathway">
    <text evidence="10">Purine metabolism; AMP biosynthesis via de novo pathway; AMP from IMP: step 1/2.</text>
</comment>
<name>A0A9P5C943_9HYPO</name>
<keyword evidence="6 10" id="KW-0547">Nucleotide-binding</keyword>
<dbReference type="EMBL" id="QLNT01000017">
    <property type="protein sequence ID" value="KAF3066004.1"/>
    <property type="molecule type" value="Genomic_DNA"/>
</dbReference>
<keyword evidence="3 10" id="KW-0963">Cytoplasm</keyword>
<evidence type="ECO:0000313" key="12">
    <source>
        <dbReference type="Proteomes" id="UP000801864"/>
    </source>
</evidence>
<keyword evidence="8 10" id="KW-0460">Magnesium</keyword>
<dbReference type="InterPro" id="IPR042111">
    <property type="entry name" value="Adenylosuccinate_synth_dom3"/>
</dbReference>
<comment type="function">
    <text evidence="1">Plays an important role in the de novo pathway and in the salvage pathway of purine nucleotide biosynthesis. Catalyzes the first committed step in the biosynthesis of AMP from IMP.</text>
</comment>
<keyword evidence="9 10" id="KW-0342">GTP-binding</keyword>
<dbReference type="Gene3D" id="1.10.300.10">
    <property type="entry name" value="Adenylosuccinate Synthetase, subunit A, domain 2"/>
    <property type="match status" value="2"/>
</dbReference>
<dbReference type="GO" id="GO:0046040">
    <property type="term" value="P:IMP metabolic process"/>
    <property type="evidence" value="ECO:0007669"/>
    <property type="project" value="TreeGrafter"/>
</dbReference>
<evidence type="ECO:0000256" key="7">
    <source>
        <dbReference type="ARBA" id="ARBA00022755"/>
    </source>
</evidence>
<keyword evidence="5 10" id="KW-0479">Metal-binding</keyword>
<sequence length="390" mass="43972">MPIKVVLGAQWAQYAVRLAYQRIAAMLTISSPSFFSELKQLEEKGLPNVYDRILVSDRVHINFDLHAAVDGLEEIELGELFESKLRRLAHGYKARYGDLLKYDVEEEIERFRGYRTELAKYAIDGLSFMYSAQTSNMNIIIEGANAVMLDLSMGSYPYVTSSNTAISGIIAGLTLNPKAITETIGVVKAYTTRVGAGAFKTEDLEEYCHPITTQLENRGRLTMWATESEQNSRRWAENGEHPQAENVAVAGSVCQHLALVSVSKLVDAYLDFIDLVVVKHGHMVNYYTALNLTKLDVLDSFETIKIAIAYKDKSTGQELDYYPADHNILDNAEVVYHEMPGWNKPTINARTYDELPKQAQDYIEYIEKFIGVKVKWIGTGPDREAMITRN</sequence>
<dbReference type="GO" id="GO:0005737">
    <property type="term" value="C:cytoplasm"/>
    <property type="evidence" value="ECO:0007669"/>
    <property type="project" value="UniProtKB-SubCell"/>
</dbReference>
<dbReference type="SUPFAM" id="SSF52540">
    <property type="entry name" value="P-loop containing nucleoside triphosphate hydrolases"/>
    <property type="match status" value="2"/>
</dbReference>
<comment type="catalytic activity">
    <reaction evidence="10">
        <text>IMP + L-aspartate + GTP = N(6)-(1,2-dicarboxyethyl)-AMP + GDP + phosphate + 2 H(+)</text>
        <dbReference type="Rhea" id="RHEA:15753"/>
        <dbReference type="ChEBI" id="CHEBI:15378"/>
        <dbReference type="ChEBI" id="CHEBI:29991"/>
        <dbReference type="ChEBI" id="CHEBI:37565"/>
        <dbReference type="ChEBI" id="CHEBI:43474"/>
        <dbReference type="ChEBI" id="CHEBI:57567"/>
        <dbReference type="ChEBI" id="CHEBI:58053"/>
        <dbReference type="ChEBI" id="CHEBI:58189"/>
        <dbReference type="EC" id="6.3.4.4"/>
    </reaction>
</comment>
<dbReference type="Gene3D" id="3.40.440.10">
    <property type="entry name" value="Adenylosuccinate Synthetase, subunit A, domain 1"/>
    <property type="match status" value="2"/>
</dbReference>
<dbReference type="Proteomes" id="UP000801864">
    <property type="component" value="Unassembled WGS sequence"/>
</dbReference>
<comment type="cofactor">
    <cofactor evidence="10">
        <name>Mg(2+)</name>
        <dbReference type="ChEBI" id="CHEBI:18420"/>
    </cofactor>
    <text evidence="10">Binds 1 Mg(2+) ion per subunit.</text>
</comment>
<comment type="similarity">
    <text evidence="10">Belongs to the adenylosuccinate synthetase family.</text>
</comment>
<feature type="binding site" evidence="10">
    <location>
        <begin position="294"/>
        <end position="296"/>
    </location>
    <ligand>
        <name>GTP</name>
        <dbReference type="ChEBI" id="CHEBI:37565"/>
    </ligand>
</feature>
<evidence type="ECO:0000256" key="5">
    <source>
        <dbReference type="ARBA" id="ARBA00022723"/>
    </source>
</evidence>
<evidence type="ECO:0000256" key="10">
    <source>
        <dbReference type="HAMAP-Rule" id="MF_03125"/>
    </source>
</evidence>
<keyword evidence="7 10" id="KW-0658">Purine biosynthesis</keyword>
<evidence type="ECO:0000256" key="8">
    <source>
        <dbReference type="ARBA" id="ARBA00022842"/>
    </source>
</evidence>
<comment type="caution">
    <text evidence="11">The sequence shown here is derived from an EMBL/GenBank/DDBJ whole genome shotgun (WGS) entry which is preliminary data.</text>
</comment>
<comment type="caution">
    <text evidence="10">Lacks conserved residue(s) required for the propagation of feature annotation.</text>
</comment>
<dbReference type="InterPro" id="IPR027417">
    <property type="entry name" value="P-loop_NTPase"/>
</dbReference>
<dbReference type="Pfam" id="PF00709">
    <property type="entry name" value="Adenylsucc_synt"/>
    <property type="match status" value="3"/>
</dbReference>
<reference evidence="11 12" key="1">
    <citation type="submission" date="2018-06" db="EMBL/GenBank/DDBJ databases">
        <title>Genome analysis of cellulolytic fungus Trichoderma lentiforme CFAM-422.</title>
        <authorList>
            <person name="Steindorff A.S."/>
            <person name="Formighieri E.F."/>
            <person name="Midorikawa G.E.O."/>
            <person name="Tamietti M.S."/>
            <person name="Ramos E.Z."/>
            <person name="Silva A.S."/>
            <person name="Bon E.P.S."/>
            <person name="Mendes T.D."/>
            <person name="Damaso M.C.T."/>
            <person name="Favaro L.C.L."/>
        </authorList>
    </citation>
    <scope>NUCLEOTIDE SEQUENCE [LARGE SCALE GENOMIC DNA]</scope>
    <source>
        <strain evidence="11 12">CFAM-422</strain>
    </source>
</reference>
<dbReference type="GO" id="GO:0044208">
    <property type="term" value="P:'de novo' AMP biosynthetic process"/>
    <property type="evidence" value="ECO:0007669"/>
    <property type="project" value="UniProtKB-UniRule"/>
</dbReference>
<evidence type="ECO:0000256" key="6">
    <source>
        <dbReference type="ARBA" id="ARBA00022741"/>
    </source>
</evidence>
<evidence type="ECO:0000313" key="11">
    <source>
        <dbReference type="EMBL" id="KAF3066004.1"/>
    </source>
</evidence>
<dbReference type="PANTHER" id="PTHR11846">
    <property type="entry name" value="ADENYLOSUCCINATE SYNTHETASE"/>
    <property type="match status" value="1"/>
</dbReference>
<dbReference type="GO" id="GO:0004019">
    <property type="term" value="F:adenylosuccinate synthase activity"/>
    <property type="evidence" value="ECO:0007669"/>
    <property type="project" value="UniProtKB-UniRule"/>
</dbReference>
<dbReference type="GO" id="GO:0000287">
    <property type="term" value="F:magnesium ion binding"/>
    <property type="evidence" value="ECO:0007669"/>
    <property type="project" value="UniProtKB-UniRule"/>
</dbReference>
<dbReference type="HAMAP" id="MF_00011">
    <property type="entry name" value="Adenylosucc_synth"/>
    <property type="match status" value="1"/>
</dbReference>
<evidence type="ECO:0000256" key="2">
    <source>
        <dbReference type="ARBA" id="ARBA00011738"/>
    </source>
</evidence>